<evidence type="ECO:0000313" key="7">
    <source>
        <dbReference type="EMBL" id="QIN77537.1"/>
    </source>
</evidence>
<dbReference type="PANTHER" id="PTHR30349">
    <property type="entry name" value="PHAGE INTEGRASE-RELATED"/>
    <property type="match status" value="1"/>
</dbReference>
<keyword evidence="3" id="KW-0233">DNA recombination</keyword>
<dbReference type="SUPFAM" id="SSF56349">
    <property type="entry name" value="DNA breaking-rejoining enzymes"/>
    <property type="match status" value="1"/>
</dbReference>
<dbReference type="PROSITE" id="PS51900">
    <property type="entry name" value="CB"/>
    <property type="match status" value="1"/>
</dbReference>
<dbReference type="CDD" id="cd01189">
    <property type="entry name" value="INT_ICEBs1_C_like"/>
    <property type="match status" value="1"/>
</dbReference>
<dbReference type="AlphaFoldDB" id="A0A6G8PTL1"/>
<dbReference type="InterPro" id="IPR013762">
    <property type="entry name" value="Integrase-like_cat_sf"/>
</dbReference>
<dbReference type="InterPro" id="IPR004107">
    <property type="entry name" value="Integrase_SAM-like_N"/>
</dbReference>
<dbReference type="Gene3D" id="1.10.443.10">
    <property type="entry name" value="Intergrase catalytic core"/>
    <property type="match status" value="1"/>
</dbReference>
<dbReference type="PROSITE" id="PS51898">
    <property type="entry name" value="TYR_RECOMBINASE"/>
    <property type="match status" value="1"/>
</dbReference>
<dbReference type="InterPro" id="IPR050090">
    <property type="entry name" value="Tyrosine_recombinase_XerCD"/>
</dbReference>
<dbReference type="InterPro" id="IPR011010">
    <property type="entry name" value="DNA_brk_join_enz"/>
</dbReference>
<dbReference type="KEGG" id="rmar:GBA65_02350"/>
<dbReference type="Gene3D" id="1.10.150.130">
    <property type="match status" value="1"/>
</dbReference>
<evidence type="ECO:0000313" key="8">
    <source>
        <dbReference type="Proteomes" id="UP000502706"/>
    </source>
</evidence>
<dbReference type="Pfam" id="PF14659">
    <property type="entry name" value="Phage_int_SAM_3"/>
    <property type="match status" value="1"/>
</dbReference>
<proteinExistence type="predicted"/>
<dbReference type="GO" id="GO:0006310">
    <property type="term" value="P:DNA recombination"/>
    <property type="evidence" value="ECO:0007669"/>
    <property type="project" value="UniProtKB-KW"/>
</dbReference>
<dbReference type="InterPro" id="IPR010998">
    <property type="entry name" value="Integrase_recombinase_N"/>
</dbReference>
<dbReference type="RefSeq" id="WP_166395219.1">
    <property type="nucleotide sequence ID" value="NZ_CP045121.1"/>
</dbReference>
<dbReference type="InterPro" id="IPR002104">
    <property type="entry name" value="Integrase_catalytic"/>
</dbReference>
<keyword evidence="1" id="KW-0229">DNA integration</keyword>
<feature type="domain" description="Tyr recombinase" evidence="5">
    <location>
        <begin position="171"/>
        <end position="371"/>
    </location>
</feature>
<dbReference type="GO" id="GO:0015074">
    <property type="term" value="P:DNA integration"/>
    <property type="evidence" value="ECO:0007669"/>
    <property type="project" value="UniProtKB-KW"/>
</dbReference>
<dbReference type="PANTHER" id="PTHR30349:SF91">
    <property type="entry name" value="INTA PROTEIN"/>
    <property type="match status" value="1"/>
</dbReference>
<evidence type="ECO:0000259" key="6">
    <source>
        <dbReference type="PROSITE" id="PS51900"/>
    </source>
</evidence>
<evidence type="ECO:0000256" key="1">
    <source>
        <dbReference type="ARBA" id="ARBA00022908"/>
    </source>
</evidence>
<keyword evidence="8" id="KW-1185">Reference proteome</keyword>
<accession>A0A6G8PTL1</accession>
<evidence type="ECO:0000256" key="3">
    <source>
        <dbReference type="ARBA" id="ARBA00023172"/>
    </source>
</evidence>
<feature type="domain" description="Core-binding (CB)" evidence="6">
    <location>
        <begin position="67"/>
        <end position="150"/>
    </location>
</feature>
<name>A0A6G8PTL1_9ACTN</name>
<reference evidence="7 8" key="1">
    <citation type="submission" date="2019-10" db="EMBL/GenBank/DDBJ databases">
        <title>Rubrobacter sp nov SCSIO 52915 isolated from a deep-sea sediment in the South China Sea.</title>
        <authorList>
            <person name="Chen R.W."/>
        </authorList>
    </citation>
    <scope>NUCLEOTIDE SEQUENCE [LARGE SCALE GENOMIC DNA]</scope>
    <source>
        <strain evidence="7 8">SCSIO 52915</strain>
    </source>
</reference>
<dbReference type="Pfam" id="PF00589">
    <property type="entry name" value="Phage_integrase"/>
    <property type="match status" value="1"/>
</dbReference>
<gene>
    <name evidence="7" type="ORF">GBA65_02350</name>
</gene>
<evidence type="ECO:0000259" key="5">
    <source>
        <dbReference type="PROSITE" id="PS51898"/>
    </source>
</evidence>
<dbReference type="Proteomes" id="UP000502706">
    <property type="component" value="Chromosome"/>
</dbReference>
<protein>
    <submittedName>
        <fullName evidence="7">Tyrosine-type recombinase/integrase</fullName>
    </submittedName>
</protein>
<evidence type="ECO:0000256" key="4">
    <source>
        <dbReference type="PROSITE-ProRule" id="PRU01248"/>
    </source>
</evidence>
<sequence>MGKKRGNGEGSITRRKNGGWMAQYAVHTAEGRKRKTVYGKTRKEVANKLNKALSDRENGLIFDAGSQTVGEYLERWLEDSVKGSVKPRTHESYGWLVRKHIVPEIGRVKLASLNPAHLQRLYRSKLEAGLSPRTVQYVHVVVHRALKQALRWGLVPRNACEAVDPPKPQKKEITPLSRDEARRLLEAAREDRLEALYVLAVHCGLRQGELLGLRWEDVDLEAATLQVRRTLTTAKSGPKFSTPKTAKSRRTVKLNRPAVEALRRHHEKQFEESTILADEWQDYGLVFATTNGAPIDPSNLVARSFKPLLKKAGLPNIRFHDLRHTCATLLLSSGVHPKLAQELLGHATISITLDTYSHVLPGMGDQAAAAMEDALS</sequence>
<keyword evidence="2 4" id="KW-0238">DNA-binding</keyword>
<dbReference type="GO" id="GO:0003677">
    <property type="term" value="F:DNA binding"/>
    <property type="evidence" value="ECO:0007669"/>
    <property type="project" value="UniProtKB-UniRule"/>
</dbReference>
<dbReference type="EMBL" id="CP045121">
    <property type="protein sequence ID" value="QIN77537.1"/>
    <property type="molecule type" value="Genomic_DNA"/>
</dbReference>
<organism evidence="7 8">
    <name type="scientific">Rubrobacter marinus</name>
    <dbReference type="NCBI Taxonomy" id="2653852"/>
    <lineage>
        <taxon>Bacteria</taxon>
        <taxon>Bacillati</taxon>
        <taxon>Actinomycetota</taxon>
        <taxon>Rubrobacteria</taxon>
        <taxon>Rubrobacterales</taxon>
        <taxon>Rubrobacteraceae</taxon>
        <taxon>Rubrobacter</taxon>
    </lineage>
</organism>
<evidence type="ECO:0000256" key="2">
    <source>
        <dbReference type="ARBA" id="ARBA00023125"/>
    </source>
</evidence>
<dbReference type="InterPro" id="IPR044068">
    <property type="entry name" value="CB"/>
</dbReference>